<dbReference type="Proteomes" id="UP000829196">
    <property type="component" value="Unassembled WGS sequence"/>
</dbReference>
<evidence type="ECO:0000313" key="3">
    <source>
        <dbReference type="Proteomes" id="UP000829196"/>
    </source>
</evidence>
<evidence type="ECO:0000256" key="1">
    <source>
        <dbReference type="SAM" id="Phobius"/>
    </source>
</evidence>
<accession>A0A8T3ADJ4</accession>
<proteinExistence type="predicted"/>
<feature type="transmembrane region" description="Helical" evidence="1">
    <location>
        <begin position="44"/>
        <end position="63"/>
    </location>
</feature>
<evidence type="ECO:0000313" key="2">
    <source>
        <dbReference type="EMBL" id="KAI0494141.1"/>
    </source>
</evidence>
<reference evidence="2" key="1">
    <citation type="journal article" date="2022" name="Front. Genet.">
        <title>Chromosome-Scale Assembly of the Dendrobium nobile Genome Provides Insights Into the Molecular Mechanism of the Biosynthesis of the Medicinal Active Ingredient of Dendrobium.</title>
        <authorList>
            <person name="Xu Q."/>
            <person name="Niu S.-C."/>
            <person name="Li K.-L."/>
            <person name="Zheng P.-J."/>
            <person name="Zhang X.-J."/>
            <person name="Jia Y."/>
            <person name="Liu Y."/>
            <person name="Niu Y.-X."/>
            <person name="Yu L.-H."/>
            <person name="Chen D.-F."/>
            <person name="Zhang G.-Q."/>
        </authorList>
    </citation>
    <scope>NUCLEOTIDE SEQUENCE</scope>
    <source>
        <tissue evidence="2">Leaf</tissue>
    </source>
</reference>
<gene>
    <name evidence="2" type="ORF">KFK09_024272</name>
</gene>
<protein>
    <submittedName>
        <fullName evidence="2">Uncharacterized protein</fullName>
    </submittedName>
</protein>
<name>A0A8T3ADJ4_DENNO</name>
<keyword evidence="1" id="KW-1133">Transmembrane helix</keyword>
<comment type="caution">
    <text evidence="2">The sequence shown here is derived from an EMBL/GenBank/DDBJ whole genome shotgun (WGS) entry which is preliminary data.</text>
</comment>
<organism evidence="2 3">
    <name type="scientific">Dendrobium nobile</name>
    <name type="common">Orchid</name>
    <dbReference type="NCBI Taxonomy" id="94219"/>
    <lineage>
        <taxon>Eukaryota</taxon>
        <taxon>Viridiplantae</taxon>
        <taxon>Streptophyta</taxon>
        <taxon>Embryophyta</taxon>
        <taxon>Tracheophyta</taxon>
        <taxon>Spermatophyta</taxon>
        <taxon>Magnoliopsida</taxon>
        <taxon>Liliopsida</taxon>
        <taxon>Asparagales</taxon>
        <taxon>Orchidaceae</taxon>
        <taxon>Epidendroideae</taxon>
        <taxon>Malaxideae</taxon>
        <taxon>Dendrobiinae</taxon>
        <taxon>Dendrobium</taxon>
    </lineage>
</organism>
<dbReference type="AlphaFoldDB" id="A0A8T3ADJ4"/>
<keyword evidence="1" id="KW-0812">Transmembrane</keyword>
<sequence length="65" mass="6069">MASVRSKAVELFAIAGVAVASLASIASATDAPAPSPASGAAGLSVPVAAAFVLSSAAIFLGALRA</sequence>
<keyword evidence="1" id="KW-0472">Membrane</keyword>
<dbReference type="EMBL" id="JAGYWB010000017">
    <property type="protein sequence ID" value="KAI0494141.1"/>
    <property type="molecule type" value="Genomic_DNA"/>
</dbReference>
<keyword evidence="3" id="KW-1185">Reference proteome</keyword>